<dbReference type="Proteomes" id="UP001056635">
    <property type="component" value="Chromosome"/>
</dbReference>
<dbReference type="Pfam" id="PF08479">
    <property type="entry name" value="POTRA_2"/>
    <property type="match status" value="1"/>
</dbReference>
<gene>
    <name evidence="9" type="ORF">K6958_08230</name>
</gene>
<dbReference type="Gene3D" id="2.40.160.50">
    <property type="entry name" value="membrane protein fhac: a member of the omp85/tpsb transporter family"/>
    <property type="match status" value="1"/>
</dbReference>
<feature type="region of interest" description="Disordered" evidence="4">
    <location>
        <begin position="32"/>
        <end position="62"/>
    </location>
</feature>
<accession>A0ABY4RB14</accession>
<protein>
    <submittedName>
        <fullName evidence="9">ShlB/FhaC/HecB family hemolysin secretion/activation protein</fullName>
    </submittedName>
</protein>
<reference evidence="9" key="1">
    <citation type="submission" date="2021-09" db="EMBL/GenBank/DDBJ databases">
        <title>First case of bloodstream infection caused by Mixta hanseatica sp. nov., a member of the Erwiniaceae family.</title>
        <authorList>
            <person name="Both A."/>
            <person name="Huang J."/>
            <person name="Wenzel P."/>
            <person name="Aepfelbacher M."/>
            <person name="Rohde H."/>
            <person name="Christner M."/>
            <person name="Hentschke M."/>
        </authorList>
    </citation>
    <scope>NUCLEOTIDE SEQUENCE</scope>
    <source>
        <strain evidence="9">X22927</strain>
    </source>
</reference>
<feature type="compositionally biased region" description="Polar residues" evidence="4">
    <location>
        <begin position="32"/>
        <end position="43"/>
    </location>
</feature>
<keyword evidence="1" id="KW-1134">Transmembrane beta strand</keyword>
<evidence type="ECO:0000256" key="4">
    <source>
        <dbReference type="SAM" id="MobiDB-lite"/>
    </source>
</evidence>
<evidence type="ECO:0000256" key="5">
    <source>
        <dbReference type="SAM" id="SignalP"/>
    </source>
</evidence>
<proteinExistence type="predicted"/>
<keyword evidence="10" id="KW-1185">Reference proteome</keyword>
<dbReference type="Gene3D" id="3.10.20.310">
    <property type="entry name" value="membrane protein fhac"/>
    <property type="match status" value="1"/>
</dbReference>
<feature type="domain" description="ShlB POTRA" evidence="8">
    <location>
        <begin position="154"/>
        <end position="195"/>
    </location>
</feature>
<dbReference type="PIRSF" id="PIRSF029745">
    <property type="entry name" value="FhaC"/>
    <property type="match status" value="1"/>
</dbReference>
<evidence type="ECO:0000256" key="3">
    <source>
        <dbReference type="ARBA" id="ARBA00023237"/>
    </source>
</evidence>
<dbReference type="InterPro" id="IPR035251">
    <property type="entry name" value="ShlB_POTRA"/>
</dbReference>
<evidence type="ECO:0000259" key="6">
    <source>
        <dbReference type="Pfam" id="PF03865"/>
    </source>
</evidence>
<evidence type="ECO:0000256" key="2">
    <source>
        <dbReference type="ARBA" id="ARBA00022692"/>
    </source>
</evidence>
<keyword evidence="1" id="KW-0472">Membrane</keyword>
<dbReference type="RefSeq" id="WP_249894189.1">
    <property type="nucleotide sequence ID" value="NZ_CP082904.1"/>
</dbReference>
<feature type="chain" id="PRO_5046643223" evidence="5">
    <location>
        <begin position="21"/>
        <end position="546"/>
    </location>
</feature>
<organism evidence="9 10">
    <name type="scientific">Mixta hanseatica</name>
    <dbReference type="NCBI Taxonomy" id="2872648"/>
    <lineage>
        <taxon>Bacteria</taxon>
        <taxon>Pseudomonadati</taxon>
        <taxon>Pseudomonadota</taxon>
        <taxon>Gammaproteobacteria</taxon>
        <taxon>Enterobacterales</taxon>
        <taxon>Erwiniaceae</taxon>
        <taxon>Mixta</taxon>
    </lineage>
</organism>
<name>A0ABY4RB14_9GAMM</name>
<evidence type="ECO:0000259" key="8">
    <source>
        <dbReference type="Pfam" id="PF17287"/>
    </source>
</evidence>
<evidence type="ECO:0000313" key="9">
    <source>
        <dbReference type="EMBL" id="UQY45628.1"/>
    </source>
</evidence>
<dbReference type="Pfam" id="PF03865">
    <property type="entry name" value="ShlB"/>
    <property type="match status" value="1"/>
</dbReference>
<dbReference type="Pfam" id="PF17287">
    <property type="entry name" value="POTRA_3"/>
    <property type="match status" value="1"/>
</dbReference>
<dbReference type="PANTHER" id="PTHR34597:SF3">
    <property type="entry name" value="OUTER MEMBRANE TRANSPORTER CDIB"/>
    <property type="match status" value="1"/>
</dbReference>
<feature type="signal peptide" evidence="5">
    <location>
        <begin position="1"/>
        <end position="20"/>
    </location>
</feature>
<feature type="domain" description="Haemolysin activator HlyB C-terminal" evidence="6">
    <location>
        <begin position="200"/>
        <end position="510"/>
    </location>
</feature>
<feature type="compositionally biased region" description="Basic and acidic residues" evidence="4">
    <location>
        <begin position="45"/>
        <end position="62"/>
    </location>
</feature>
<keyword evidence="2" id="KW-0812">Transmembrane</keyword>
<dbReference type="InterPro" id="IPR051544">
    <property type="entry name" value="TPS_OM_transporter"/>
</dbReference>
<dbReference type="InterPro" id="IPR005565">
    <property type="entry name" value="Hemolysn_activator_HlyB_C"/>
</dbReference>
<keyword evidence="3" id="KW-0998">Cell outer membrane</keyword>
<sequence>MTNPVGLIRLVFLLPCFAAAQSNVEQLIKEQQNNDSAVRQQNQVKKKDIYSSHETRETDNLTLPDERPCFRIDKMIVKHSFLKQSVTDKIKEDSVGRCLGKQGITLLAQKLQDRFINAGYVTTRVEIPLQDLSSNVLILNVIPGRIDELTIVNDHVSRVILPFKQGDILNVRDVEQGLENLQRVPGMDVKINIEPAKREGYSKIIVYPNRKKKGNIRVSANNWGDKNTGGYVMGASGYAYNLAHLNDIFYLSGSRSVSGGYSSISSDYSFPLGYWEYEVFYSHSYSRQRIDLDDLNNYSGESHYVSIKSARMLYRDRDKKFAAFIEALRRKSDYQLGDIELARQKRDMSNVRLGINYKQNYAAAMLDSTLAYQRFTRWGGGHLAPDMAAGEVSSTSQRLNLDVNYIRRLSDSSLSAYYDLKLAIQYAPAALVLQDQLSLGSRWDVRGFENSTGLYGDKGFYLQNTVSFPTKFTGGEYYSGLDYGEISTSSSSQQQGATKRLMGATAGVKGSINSLGYDLSFSVPLRYPAELKTNRMTLSFNLFYLI</sequence>
<feature type="domain" description="Polypeptide-transport-associated ShlB-type" evidence="7">
    <location>
        <begin position="81"/>
        <end position="144"/>
    </location>
</feature>
<evidence type="ECO:0000313" key="10">
    <source>
        <dbReference type="Proteomes" id="UP001056635"/>
    </source>
</evidence>
<keyword evidence="5" id="KW-0732">Signal</keyword>
<evidence type="ECO:0000259" key="7">
    <source>
        <dbReference type="Pfam" id="PF08479"/>
    </source>
</evidence>
<dbReference type="PANTHER" id="PTHR34597">
    <property type="entry name" value="SLR1661 PROTEIN"/>
    <property type="match status" value="1"/>
</dbReference>
<evidence type="ECO:0000256" key="1">
    <source>
        <dbReference type="ARBA" id="ARBA00022452"/>
    </source>
</evidence>
<dbReference type="InterPro" id="IPR027282">
    <property type="entry name" value="TPS"/>
</dbReference>
<dbReference type="InterPro" id="IPR013686">
    <property type="entry name" value="Polypept-transport_assoc_ShlB"/>
</dbReference>
<dbReference type="EMBL" id="CP082904">
    <property type="protein sequence ID" value="UQY45628.1"/>
    <property type="molecule type" value="Genomic_DNA"/>
</dbReference>